<keyword evidence="1" id="KW-0732">Signal</keyword>
<dbReference type="EMBL" id="FNAG01000001">
    <property type="protein sequence ID" value="SDD08058.1"/>
    <property type="molecule type" value="Genomic_DNA"/>
</dbReference>
<gene>
    <name evidence="2" type="ORF">SAMN04488509_10198</name>
</gene>
<dbReference type="RefSeq" id="WP_091237569.1">
    <property type="nucleotide sequence ID" value="NZ_FNAG01000001.1"/>
</dbReference>
<reference evidence="2 3" key="1">
    <citation type="submission" date="2016-10" db="EMBL/GenBank/DDBJ databases">
        <authorList>
            <person name="de Groot N.N."/>
        </authorList>
    </citation>
    <scope>NUCLEOTIDE SEQUENCE [LARGE SCALE GENOMIC DNA]</scope>
    <source>
        <strain evidence="2 3">DSM 16957</strain>
    </source>
</reference>
<evidence type="ECO:0000256" key="1">
    <source>
        <dbReference type="SAM" id="SignalP"/>
    </source>
</evidence>
<dbReference type="STRING" id="265719.SAMN04488509_10198"/>
<protein>
    <submittedName>
        <fullName evidence="2">Uncharacterized protein</fullName>
    </submittedName>
</protein>
<keyword evidence="3" id="KW-1185">Reference proteome</keyword>
<proteinExistence type="predicted"/>
<evidence type="ECO:0000313" key="3">
    <source>
        <dbReference type="Proteomes" id="UP000199603"/>
    </source>
</evidence>
<name>A0A1G6RU26_9GAMM</name>
<sequence length="105" mass="11050">MKPSLILASTLSLLLAAGSLWAAEPKAPPEDSADATTAVAASEADARRARLDRFCPDATASRIKRQRGSCSSAGRVYSREDLDRTGATTVSEALTRLDPSIGRGF</sequence>
<dbReference type="OrthoDB" id="5988510at2"/>
<dbReference type="AlphaFoldDB" id="A0A1G6RU26"/>
<feature type="signal peptide" evidence="1">
    <location>
        <begin position="1"/>
        <end position="22"/>
    </location>
</feature>
<feature type="chain" id="PRO_5011562855" evidence="1">
    <location>
        <begin position="23"/>
        <end position="105"/>
    </location>
</feature>
<dbReference type="Proteomes" id="UP000199603">
    <property type="component" value="Unassembled WGS sequence"/>
</dbReference>
<organism evidence="2 3">
    <name type="scientific">Aquimonas voraii</name>
    <dbReference type="NCBI Taxonomy" id="265719"/>
    <lineage>
        <taxon>Bacteria</taxon>
        <taxon>Pseudomonadati</taxon>
        <taxon>Pseudomonadota</taxon>
        <taxon>Gammaproteobacteria</taxon>
        <taxon>Lysobacterales</taxon>
        <taxon>Lysobacteraceae</taxon>
        <taxon>Aquimonas</taxon>
    </lineage>
</organism>
<accession>A0A1G6RU26</accession>
<evidence type="ECO:0000313" key="2">
    <source>
        <dbReference type="EMBL" id="SDD08058.1"/>
    </source>
</evidence>